<organism evidence="2 3">
    <name type="scientific">Bacillus solimangrovi</name>
    <dbReference type="NCBI Taxonomy" id="1305675"/>
    <lineage>
        <taxon>Bacteria</taxon>
        <taxon>Bacillati</taxon>
        <taxon>Bacillota</taxon>
        <taxon>Bacilli</taxon>
        <taxon>Bacillales</taxon>
        <taxon>Bacillaceae</taxon>
        <taxon>Bacillus</taxon>
    </lineage>
</organism>
<dbReference type="RefSeq" id="WP_069716752.1">
    <property type="nucleotide sequence ID" value="NZ_MJEH01000015.1"/>
</dbReference>
<keyword evidence="3" id="KW-1185">Reference proteome</keyword>
<dbReference type="InterPro" id="IPR001943">
    <property type="entry name" value="UVR_dom"/>
</dbReference>
<dbReference type="PROSITE" id="PS50151">
    <property type="entry name" value="UVR"/>
    <property type="match status" value="1"/>
</dbReference>
<dbReference type="AlphaFoldDB" id="A0A1E5LGE9"/>
<feature type="domain" description="UVR" evidence="1">
    <location>
        <begin position="136"/>
        <end position="171"/>
    </location>
</feature>
<proteinExistence type="predicted"/>
<dbReference type="InterPro" id="IPR025542">
    <property type="entry name" value="YacH"/>
</dbReference>
<dbReference type="OrthoDB" id="9788704at2"/>
<dbReference type="STRING" id="1305675.BFG57_12855"/>
<protein>
    <recommendedName>
        <fullName evidence="1">UVR domain-containing protein</fullName>
    </recommendedName>
</protein>
<reference evidence="2 3" key="1">
    <citation type="submission" date="2016-08" db="EMBL/GenBank/DDBJ databases">
        <title>Genome of Bacillus solimangrovi GH2-4.</title>
        <authorList>
            <person name="Lim S."/>
            <person name="Kim B.-C."/>
        </authorList>
    </citation>
    <scope>NUCLEOTIDE SEQUENCE [LARGE SCALE GENOMIC DNA]</scope>
    <source>
        <strain evidence="2 3">GH2-4</strain>
    </source>
</reference>
<dbReference type="PANTHER" id="PTHR38430">
    <property type="entry name" value="PROTEIN-ARGININE KINASE ACTIVATOR PROTEIN"/>
    <property type="match status" value="1"/>
</dbReference>
<dbReference type="GO" id="GO:0005507">
    <property type="term" value="F:copper ion binding"/>
    <property type="evidence" value="ECO:0007669"/>
    <property type="project" value="TreeGrafter"/>
</dbReference>
<dbReference type="GO" id="GO:0050897">
    <property type="term" value="F:cobalt ion binding"/>
    <property type="evidence" value="ECO:0007669"/>
    <property type="project" value="TreeGrafter"/>
</dbReference>
<comment type="caution">
    <text evidence="2">The sequence shown here is derived from an EMBL/GenBank/DDBJ whole genome shotgun (WGS) entry which is preliminary data.</text>
</comment>
<evidence type="ECO:0000259" key="1">
    <source>
        <dbReference type="PROSITE" id="PS50151"/>
    </source>
</evidence>
<dbReference type="InterPro" id="IPR036876">
    <property type="entry name" value="UVR_dom_sf"/>
</dbReference>
<gene>
    <name evidence="2" type="ORF">BFG57_12855</name>
</gene>
<dbReference type="PIRSF" id="PIRSF015034">
    <property type="entry name" value="YacH"/>
    <property type="match status" value="1"/>
</dbReference>
<dbReference type="Pfam" id="PF02151">
    <property type="entry name" value="UVR"/>
    <property type="match status" value="1"/>
</dbReference>
<sequence>MKCQECLKNPATLHFTKIINQEKAEFHLCEQCAREKGEMFAGNSGFTVSSLLSGLLNMESLFVNSSEKPLSNQLELECKSCGMTYKKFSEAGRFGCANCYQTFNEKLDPIFRRVHSGNTVHAGKIPKRIGGDLHVQKEISDLKDHLKKCVANEEFEQAAEIRDKIRSLEKSIIEKGKEA</sequence>
<dbReference type="GO" id="GO:1990169">
    <property type="term" value="P:stress response to copper ion"/>
    <property type="evidence" value="ECO:0007669"/>
    <property type="project" value="TreeGrafter"/>
</dbReference>
<dbReference type="PANTHER" id="PTHR38430:SF1">
    <property type="entry name" value="PROTEIN-ARGININE KINASE ACTIVATOR PROTEIN"/>
    <property type="match status" value="1"/>
</dbReference>
<accession>A0A1E5LGE9</accession>
<dbReference type="GO" id="GO:1990170">
    <property type="term" value="P:stress response to cadmium ion"/>
    <property type="evidence" value="ECO:0007669"/>
    <property type="project" value="TreeGrafter"/>
</dbReference>
<evidence type="ECO:0000313" key="2">
    <source>
        <dbReference type="EMBL" id="OEH93158.1"/>
    </source>
</evidence>
<dbReference type="GO" id="GO:0046870">
    <property type="term" value="F:cadmium ion binding"/>
    <property type="evidence" value="ECO:0007669"/>
    <property type="project" value="TreeGrafter"/>
</dbReference>
<name>A0A1E5LGE9_9BACI</name>
<dbReference type="EMBL" id="MJEH01000015">
    <property type="protein sequence ID" value="OEH93158.1"/>
    <property type="molecule type" value="Genomic_DNA"/>
</dbReference>
<dbReference type="GO" id="GO:0008270">
    <property type="term" value="F:zinc ion binding"/>
    <property type="evidence" value="ECO:0007669"/>
    <property type="project" value="TreeGrafter"/>
</dbReference>
<dbReference type="Proteomes" id="UP000095209">
    <property type="component" value="Unassembled WGS sequence"/>
</dbReference>
<dbReference type="SUPFAM" id="SSF46600">
    <property type="entry name" value="C-terminal UvrC-binding domain of UvrB"/>
    <property type="match status" value="1"/>
</dbReference>
<evidence type="ECO:0000313" key="3">
    <source>
        <dbReference type="Proteomes" id="UP000095209"/>
    </source>
</evidence>
<dbReference type="Gene3D" id="4.10.860.10">
    <property type="entry name" value="UVR domain"/>
    <property type="match status" value="1"/>
</dbReference>